<evidence type="ECO:0000256" key="1">
    <source>
        <dbReference type="SAM" id="MobiDB-lite"/>
    </source>
</evidence>
<evidence type="ECO:0000313" key="3">
    <source>
        <dbReference type="Proteomes" id="UP000612055"/>
    </source>
</evidence>
<comment type="caution">
    <text evidence="2">The sequence shown here is derived from an EMBL/GenBank/DDBJ whole genome shotgun (WGS) entry which is preliminary data.</text>
</comment>
<evidence type="ECO:0000313" key="2">
    <source>
        <dbReference type="EMBL" id="KAG2499162.1"/>
    </source>
</evidence>
<dbReference type="AlphaFoldDB" id="A0A835YCP6"/>
<sequence>MQVGGVAPEQGVQGEGEGRWCEDDELAAWRLQLERRRQLAGEQRRTAALLQAYRARQEAEQRAQEPLLSAWAAAEGRWQEQQQRQRLEEQGEQGPLGAGEAGRPEDEPGPSQLEAWRQLELRWQELEQRLQLPAEPAQASWGSAEGPGRGEAPRSSSGAVGAVGAGGVTRGAAQGQPLSPGPSLRTVDIPWPPSTQGMLAALSALESQRVPARPSTPATPCCVRRAYLGAVRRWHPDRATALLAALPPGPERAVARQRLLGVCQELTRQYREAQAQAQARQSG</sequence>
<feature type="compositionally biased region" description="Basic and acidic residues" evidence="1">
    <location>
        <begin position="117"/>
        <end position="128"/>
    </location>
</feature>
<dbReference type="Proteomes" id="UP000612055">
    <property type="component" value="Unassembled WGS sequence"/>
</dbReference>
<protein>
    <submittedName>
        <fullName evidence="2">Uncharacterized protein</fullName>
    </submittedName>
</protein>
<keyword evidence="3" id="KW-1185">Reference proteome</keyword>
<dbReference type="EMBL" id="JAEHOE010000007">
    <property type="protein sequence ID" value="KAG2499162.1"/>
    <property type="molecule type" value="Genomic_DNA"/>
</dbReference>
<proteinExistence type="predicted"/>
<gene>
    <name evidence="2" type="ORF">HYH03_002743</name>
</gene>
<dbReference type="OrthoDB" id="10648869at2759"/>
<name>A0A835YCP6_9CHLO</name>
<feature type="region of interest" description="Disordered" evidence="1">
    <location>
        <begin position="74"/>
        <end position="193"/>
    </location>
</feature>
<accession>A0A835YCP6</accession>
<organism evidence="2 3">
    <name type="scientific">Edaphochlamys debaryana</name>
    <dbReference type="NCBI Taxonomy" id="47281"/>
    <lineage>
        <taxon>Eukaryota</taxon>
        <taxon>Viridiplantae</taxon>
        <taxon>Chlorophyta</taxon>
        <taxon>core chlorophytes</taxon>
        <taxon>Chlorophyceae</taxon>
        <taxon>CS clade</taxon>
        <taxon>Chlamydomonadales</taxon>
        <taxon>Chlamydomonadales incertae sedis</taxon>
        <taxon>Edaphochlamys</taxon>
    </lineage>
</organism>
<feature type="region of interest" description="Disordered" evidence="1">
    <location>
        <begin position="1"/>
        <end position="20"/>
    </location>
</feature>
<reference evidence="2" key="1">
    <citation type="journal article" date="2020" name="bioRxiv">
        <title>Comparative genomics of Chlamydomonas.</title>
        <authorList>
            <person name="Craig R.J."/>
            <person name="Hasan A.R."/>
            <person name="Ness R.W."/>
            <person name="Keightley P.D."/>
        </authorList>
    </citation>
    <scope>NUCLEOTIDE SEQUENCE</scope>
    <source>
        <strain evidence="2">CCAP 11/70</strain>
    </source>
</reference>